<comment type="caution">
    <text evidence="6">The sequence shown here is derived from an EMBL/GenBank/DDBJ whole genome shotgun (WGS) entry which is preliminary data.</text>
</comment>
<dbReference type="InterPro" id="IPR017871">
    <property type="entry name" value="ABC_transporter-like_CS"/>
</dbReference>
<dbReference type="PANTHER" id="PTHR42794">
    <property type="entry name" value="HEMIN IMPORT ATP-BINDING PROTEIN HMUV"/>
    <property type="match status" value="1"/>
</dbReference>
<reference evidence="6 7" key="1">
    <citation type="submission" date="2013-08" db="EMBL/GenBank/DDBJ databases">
        <authorList>
            <person name="Weinstock G."/>
            <person name="Sodergren E."/>
            <person name="Wylie T."/>
            <person name="Fulton L."/>
            <person name="Fulton R."/>
            <person name="Fronick C."/>
            <person name="O'Laughlin M."/>
            <person name="Godfrey J."/>
            <person name="Miner T."/>
            <person name="Herter B."/>
            <person name="Appelbaum E."/>
            <person name="Cordes M."/>
            <person name="Lek S."/>
            <person name="Wollam A."/>
            <person name="Pepin K.H."/>
            <person name="Palsikar V.B."/>
            <person name="Mitreva M."/>
            <person name="Wilson R.K."/>
        </authorList>
    </citation>
    <scope>NUCLEOTIDE SEQUENCE [LARGE SCALE GENOMIC DNA]</scope>
    <source>
        <strain evidence="6 7">ATCC BAA-474</strain>
    </source>
</reference>
<dbReference type="PROSITE" id="PS50893">
    <property type="entry name" value="ABC_TRANSPORTER_2"/>
    <property type="match status" value="1"/>
</dbReference>
<keyword evidence="1" id="KW-0813">Transport</keyword>
<dbReference type="EMBL" id="AXZF01000016">
    <property type="protein sequence ID" value="ERT69627.1"/>
    <property type="molecule type" value="Genomic_DNA"/>
</dbReference>
<dbReference type="AlphaFoldDB" id="U7VD28"/>
<dbReference type="HOGENOM" id="CLU_000604_1_11_0"/>
<keyword evidence="3 6" id="KW-0067">ATP-binding</keyword>
<dbReference type="PROSITE" id="PS00211">
    <property type="entry name" value="ABC_TRANSPORTER_1"/>
    <property type="match status" value="1"/>
</dbReference>
<dbReference type="CDD" id="cd03214">
    <property type="entry name" value="ABC_Iron-Siderophores_B12_Hemin"/>
    <property type="match status" value="1"/>
</dbReference>
<dbReference type="FunFam" id="3.40.50.300:FF:000134">
    <property type="entry name" value="Iron-enterobactin ABC transporter ATP-binding protein"/>
    <property type="match status" value="1"/>
</dbReference>
<organism evidence="6 7">
    <name type="scientific">Cetobacterium somerae ATCC BAA-474</name>
    <dbReference type="NCBI Taxonomy" id="1319815"/>
    <lineage>
        <taxon>Bacteria</taxon>
        <taxon>Fusobacteriati</taxon>
        <taxon>Fusobacteriota</taxon>
        <taxon>Fusobacteriia</taxon>
        <taxon>Fusobacteriales</taxon>
        <taxon>Fusobacteriaceae</taxon>
        <taxon>Cetobacterium</taxon>
    </lineage>
</organism>
<evidence type="ECO:0000256" key="4">
    <source>
        <dbReference type="ARBA" id="ARBA00022967"/>
    </source>
</evidence>
<proteinExistence type="predicted"/>
<gene>
    <name evidence="6" type="ORF">HMPREF0202_00465</name>
</gene>
<dbReference type="SUPFAM" id="SSF52540">
    <property type="entry name" value="P-loop containing nucleoside triphosphate hydrolases"/>
    <property type="match status" value="1"/>
</dbReference>
<evidence type="ECO:0000313" key="6">
    <source>
        <dbReference type="EMBL" id="ERT69627.1"/>
    </source>
</evidence>
<sequence>MESLKLKNLKYSYGDYKILNDISYNFFPGELVGILGANGCGKSTLLKVIMGFLEKEEGEIYLDNLEVEKLSRKEFAKKISFIAQKSNQNLNFTVLEILKLGRVPHIKNSFKGLDLEDDKIIDEVIKKLNLQEYLNRDIKSLSGGEFQRILLGRAFIQNSEVILLDEPTSALDINYSLEFLELLKEEIKAKSLIGIIVIHDINLASLFCDKILFIKDGKIPISGEPKDVIKKKWLEKVYNFTPEILNLENNIYILPKRGKK</sequence>
<dbReference type="STRING" id="1319815.HMPREF0202_00465"/>
<dbReference type="InterPro" id="IPR003593">
    <property type="entry name" value="AAA+_ATPase"/>
</dbReference>
<evidence type="ECO:0000313" key="7">
    <source>
        <dbReference type="Proteomes" id="UP000017081"/>
    </source>
</evidence>
<dbReference type="PATRIC" id="fig|1319815.3.peg.447"/>
<dbReference type="PANTHER" id="PTHR42794:SF1">
    <property type="entry name" value="HEMIN IMPORT ATP-BINDING PROTEIN HMUV"/>
    <property type="match status" value="1"/>
</dbReference>
<feature type="domain" description="ABC transporter" evidence="5">
    <location>
        <begin position="4"/>
        <end position="241"/>
    </location>
</feature>
<dbReference type="Gene3D" id="3.40.50.300">
    <property type="entry name" value="P-loop containing nucleotide triphosphate hydrolases"/>
    <property type="match status" value="1"/>
</dbReference>
<keyword evidence="4" id="KW-1278">Translocase</keyword>
<dbReference type="Pfam" id="PF00005">
    <property type="entry name" value="ABC_tran"/>
    <property type="match status" value="1"/>
</dbReference>
<dbReference type="InterPro" id="IPR027417">
    <property type="entry name" value="P-loop_NTPase"/>
</dbReference>
<dbReference type="eggNOG" id="COG1120">
    <property type="taxonomic scope" value="Bacteria"/>
</dbReference>
<dbReference type="Proteomes" id="UP000017081">
    <property type="component" value="Unassembled WGS sequence"/>
</dbReference>
<evidence type="ECO:0000256" key="1">
    <source>
        <dbReference type="ARBA" id="ARBA00022448"/>
    </source>
</evidence>
<dbReference type="RefSeq" id="WP_023050012.1">
    <property type="nucleotide sequence ID" value="NZ_CP173065.2"/>
</dbReference>
<keyword evidence="7" id="KW-1185">Reference proteome</keyword>
<name>U7VD28_9FUSO</name>
<dbReference type="InterPro" id="IPR003439">
    <property type="entry name" value="ABC_transporter-like_ATP-bd"/>
</dbReference>
<dbReference type="GO" id="GO:0016887">
    <property type="term" value="F:ATP hydrolysis activity"/>
    <property type="evidence" value="ECO:0007669"/>
    <property type="project" value="InterPro"/>
</dbReference>
<evidence type="ECO:0000256" key="3">
    <source>
        <dbReference type="ARBA" id="ARBA00022840"/>
    </source>
</evidence>
<evidence type="ECO:0000259" key="5">
    <source>
        <dbReference type="PROSITE" id="PS50893"/>
    </source>
</evidence>
<protein>
    <submittedName>
        <fullName evidence="6">ABC transporter, ATP-binding protein</fullName>
    </submittedName>
</protein>
<dbReference type="GO" id="GO:0005524">
    <property type="term" value="F:ATP binding"/>
    <property type="evidence" value="ECO:0007669"/>
    <property type="project" value="UniProtKB-KW"/>
</dbReference>
<evidence type="ECO:0000256" key="2">
    <source>
        <dbReference type="ARBA" id="ARBA00022741"/>
    </source>
</evidence>
<dbReference type="SMART" id="SM00382">
    <property type="entry name" value="AAA"/>
    <property type="match status" value="1"/>
</dbReference>
<keyword evidence="2" id="KW-0547">Nucleotide-binding</keyword>
<accession>U7VD28</accession>